<dbReference type="SMART" id="SM00856">
    <property type="entry name" value="PMEI"/>
    <property type="match status" value="1"/>
</dbReference>
<organism evidence="9 10">
    <name type="scientific">Camelina sativa</name>
    <name type="common">False flax</name>
    <name type="synonym">Myagrum sativum</name>
    <dbReference type="NCBI Taxonomy" id="90675"/>
    <lineage>
        <taxon>Eukaryota</taxon>
        <taxon>Viridiplantae</taxon>
        <taxon>Streptophyta</taxon>
        <taxon>Embryophyta</taxon>
        <taxon>Tracheophyta</taxon>
        <taxon>Spermatophyta</taxon>
        <taxon>Magnoliopsida</taxon>
        <taxon>eudicotyledons</taxon>
        <taxon>Gunneridae</taxon>
        <taxon>Pentapetalae</taxon>
        <taxon>rosids</taxon>
        <taxon>malvids</taxon>
        <taxon>Brassicales</taxon>
        <taxon>Brassicaceae</taxon>
        <taxon>Camelineae</taxon>
        <taxon>Camelina</taxon>
    </lineage>
</organism>
<evidence type="ECO:0000256" key="6">
    <source>
        <dbReference type="PROSITE-ProRule" id="PRU10040"/>
    </source>
</evidence>
<dbReference type="RefSeq" id="XP_010506161.1">
    <property type="nucleotide sequence ID" value="XM_010507859.2"/>
</dbReference>
<dbReference type="GeneID" id="104782819"/>
<evidence type="ECO:0000256" key="3">
    <source>
        <dbReference type="ARBA" id="ARBA00007786"/>
    </source>
</evidence>
<dbReference type="EC" id="3.1.1.11" evidence="7"/>
<dbReference type="InterPro" id="IPR006501">
    <property type="entry name" value="Pectinesterase_inhib_dom"/>
</dbReference>
<dbReference type="InterPro" id="IPR000070">
    <property type="entry name" value="Pectinesterase_cat"/>
</dbReference>
<sequence length="523" mass="57144">MITTMAFSSSISNHKILKTLTFLLIVNFLYLIQTTSAVTRSSSNSHFSRFSRHRQSSPSSRTKQGFLESVQESKNHALLARSLAFNLTLSHRTAQTHTFDPIHDCLELLDNTLDMLSRIHADNDEEDVHTWLSAALTNQDTCEQSLQEKSKSYKHGPAMDFVARNLTGLLTNSLDLFLSVKSKHRRLFSEQDSFTTFVTSPEQRRLLEASVEELKVDAVVAADGSGTHKTVGEALLSTSLASGTGGRTVIHLKAGTYHENINIPTKQKNVMLVGDGKGITVIVGSRSNRGGWTTYKTATVAAMGEGFIARDITFVNNAGPQSEQAVALRVGADKSVVYRCSVVGYQDSLYTHSNRQFYRETDITGTVDFIFGNSAVVFQSCNIAARKPLPGQKNFVTAQGRKDPGQNTGISIQNCKITAESMTYLGRPWKAYSRTVVMQSYLGGSIDPAGWSPWSGGFGLKSLYYGEFGNSGPGSSVSGRVQWSGYHSALTMTEAEKFTVAGFINGNMWLPSTGVSFDSGLIK</sequence>
<dbReference type="PROSITE" id="PS00503">
    <property type="entry name" value="PECTINESTERASE_2"/>
    <property type="match status" value="1"/>
</dbReference>
<feature type="domain" description="Pectinesterase inhibitor" evidence="8">
    <location>
        <begin position="33"/>
        <end position="176"/>
    </location>
</feature>
<dbReference type="InterPro" id="IPR012334">
    <property type="entry name" value="Pectin_lyas_fold"/>
</dbReference>
<evidence type="ECO:0000256" key="5">
    <source>
        <dbReference type="ARBA" id="ARBA00023085"/>
    </source>
</evidence>
<dbReference type="Gene3D" id="2.160.20.10">
    <property type="entry name" value="Single-stranded right-handed beta-helix, Pectin lyase-like"/>
    <property type="match status" value="1"/>
</dbReference>
<dbReference type="InterPro" id="IPR011050">
    <property type="entry name" value="Pectin_lyase_fold/virulence"/>
</dbReference>
<reference evidence="10" key="2">
    <citation type="submission" date="2025-08" db="UniProtKB">
        <authorList>
            <consortium name="RefSeq"/>
        </authorList>
    </citation>
    <scope>IDENTIFICATION</scope>
    <source>
        <tissue evidence="10">Leaf</tissue>
    </source>
</reference>
<dbReference type="InterPro" id="IPR035513">
    <property type="entry name" value="Invertase/methylesterase_inhib"/>
</dbReference>
<dbReference type="Pfam" id="PF04043">
    <property type="entry name" value="PMEI"/>
    <property type="match status" value="1"/>
</dbReference>
<dbReference type="Pfam" id="PF01095">
    <property type="entry name" value="Pectinesterase"/>
    <property type="match status" value="1"/>
</dbReference>
<evidence type="ECO:0000313" key="9">
    <source>
        <dbReference type="Proteomes" id="UP000694864"/>
    </source>
</evidence>
<evidence type="ECO:0000259" key="8">
    <source>
        <dbReference type="SMART" id="SM00856"/>
    </source>
</evidence>
<comment type="pathway">
    <text evidence="1 7">Glycan metabolism; pectin degradation; 2-dehydro-3-deoxy-D-gluconate from pectin: step 1/5.</text>
</comment>
<protein>
    <recommendedName>
        <fullName evidence="7">Pectinesterase</fullName>
        <ecNumber evidence="7">3.1.1.11</ecNumber>
    </recommendedName>
</protein>
<dbReference type="Gene3D" id="1.20.140.40">
    <property type="entry name" value="Invertase/pectin methylesterase inhibitor family protein"/>
    <property type="match status" value="1"/>
</dbReference>
<dbReference type="PANTHER" id="PTHR31707">
    <property type="entry name" value="PECTINESTERASE"/>
    <property type="match status" value="1"/>
</dbReference>
<evidence type="ECO:0000256" key="2">
    <source>
        <dbReference type="ARBA" id="ARBA00006027"/>
    </source>
</evidence>
<dbReference type="InterPro" id="IPR033131">
    <property type="entry name" value="Pectinesterase_Asp_AS"/>
</dbReference>
<comment type="similarity">
    <text evidence="2">In the N-terminal section; belongs to the PMEI family.</text>
</comment>
<comment type="catalytic activity">
    <reaction evidence="7">
        <text>[(1-&gt;4)-alpha-D-galacturonosyl methyl ester](n) + n H2O = [(1-&gt;4)-alpha-D-galacturonosyl](n) + n methanol + n H(+)</text>
        <dbReference type="Rhea" id="RHEA:22380"/>
        <dbReference type="Rhea" id="RHEA-COMP:14570"/>
        <dbReference type="Rhea" id="RHEA-COMP:14573"/>
        <dbReference type="ChEBI" id="CHEBI:15377"/>
        <dbReference type="ChEBI" id="CHEBI:15378"/>
        <dbReference type="ChEBI" id="CHEBI:17790"/>
        <dbReference type="ChEBI" id="CHEBI:140522"/>
        <dbReference type="ChEBI" id="CHEBI:140523"/>
        <dbReference type="EC" id="3.1.1.11"/>
    </reaction>
</comment>
<feature type="active site" evidence="6">
    <location>
        <position position="368"/>
    </location>
</feature>
<reference evidence="9" key="1">
    <citation type="journal article" date="2014" name="Nat. Commun.">
        <title>The emerging biofuel crop Camelina sativa retains a highly undifferentiated hexaploid genome structure.</title>
        <authorList>
            <person name="Kagale S."/>
            <person name="Koh C."/>
            <person name="Nixon J."/>
            <person name="Bollina V."/>
            <person name="Clarke W.E."/>
            <person name="Tuteja R."/>
            <person name="Spillane C."/>
            <person name="Robinson S.J."/>
            <person name="Links M.G."/>
            <person name="Clarke C."/>
            <person name="Higgins E.E."/>
            <person name="Huebert T."/>
            <person name="Sharpe A.G."/>
            <person name="Parkin I.A."/>
        </authorList>
    </citation>
    <scope>NUCLEOTIDE SEQUENCE [LARGE SCALE GENOMIC DNA]</scope>
    <source>
        <strain evidence="9">cv. DH55</strain>
    </source>
</reference>
<evidence type="ECO:0000256" key="1">
    <source>
        <dbReference type="ARBA" id="ARBA00005184"/>
    </source>
</evidence>
<name>A0ABM0YUR3_CAMSA</name>
<dbReference type="SUPFAM" id="SSF51126">
    <property type="entry name" value="Pectin lyase-like"/>
    <property type="match status" value="1"/>
</dbReference>
<dbReference type="CDD" id="cd15799">
    <property type="entry name" value="PMEI-like_4"/>
    <property type="match status" value="1"/>
</dbReference>
<proteinExistence type="inferred from homology"/>
<keyword evidence="5 7" id="KW-0063">Aspartyl esterase</keyword>
<comment type="similarity">
    <text evidence="3">In the C-terminal section; belongs to the pectinesterase family.</text>
</comment>
<gene>
    <name evidence="10" type="primary">LOC104782819</name>
</gene>
<dbReference type="SUPFAM" id="SSF101148">
    <property type="entry name" value="Plant invertase/pectin methylesterase inhibitor"/>
    <property type="match status" value="1"/>
</dbReference>
<keyword evidence="4 7" id="KW-0378">Hydrolase</keyword>
<evidence type="ECO:0000256" key="4">
    <source>
        <dbReference type="ARBA" id="ARBA00022801"/>
    </source>
</evidence>
<dbReference type="Proteomes" id="UP000694864">
    <property type="component" value="Chromosome 4"/>
</dbReference>
<keyword evidence="9" id="KW-1185">Reference proteome</keyword>
<evidence type="ECO:0000256" key="7">
    <source>
        <dbReference type="RuleBase" id="RU000589"/>
    </source>
</evidence>
<evidence type="ECO:0000313" key="10">
    <source>
        <dbReference type="RefSeq" id="XP_010506161.1"/>
    </source>
</evidence>
<accession>A0ABM0YUR3</accession>